<comment type="caution">
    <text evidence="11">The sequence shown here is derived from an EMBL/GenBank/DDBJ whole genome shotgun (WGS) entry which is preliminary data.</text>
</comment>
<dbReference type="InterPro" id="IPR000725">
    <property type="entry name" value="Olfact_rcpt"/>
</dbReference>
<evidence type="ECO:0000256" key="6">
    <source>
        <dbReference type="ARBA" id="ARBA00023136"/>
    </source>
</evidence>
<reference evidence="11" key="1">
    <citation type="submission" date="2023-07" db="EMBL/GenBank/DDBJ databases">
        <authorList>
            <person name="Stuckert A."/>
        </authorList>
    </citation>
    <scope>NUCLEOTIDE SEQUENCE</scope>
</reference>
<dbReference type="EMBL" id="CAUEEQ010042681">
    <property type="protein sequence ID" value="CAJ0956875.1"/>
    <property type="molecule type" value="Genomic_DNA"/>
</dbReference>
<feature type="transmembrane region" description="Helical" evidence="9">
    <location>
        <begin position="62"/>
        <end position="89"/>
    </location>
</feature>
<evidence type="ECO:0000313" key="11">
    <source>
        <dbReference type="EMBL" id="CAJ0956875.1"/>
    </source>
</evidence>
<keyword evidence="9" id="KW-1003">Cell membrane</keyword>
<dbReference type="PROSITE" id="PS00237">
    <property type="entry name" value="G_PROTEIN_RECEP_F1_1"/>
    <property type="match status" value="1"/>
</dbReference>
<feature type="transmembrane region" description="Helical" evidence="9">
    <location>
        <begin position="239"/>
        <end position="261"/>
    </location>
</feature>
<evidence type="ECO:0000256" key="2">
    <source>
        <dbReference type="ARBA" id="ARBA00022606"/>
    </source>
</evidence>
<proteinExistence type="inferred from homology"/>
<dbReference type="InterPro" id="IPR017452">
    <property type="entry name" value="GPCR_Rhodpsn_7TM"/>
</dbReference>
<keyword evidence="2 9" id="KW-0716">Sensory transduction</keyword>
<feature type="transmembrane region" description="Helical" evidence="9">
    <location>
        <begin position="27"/>
        <end position="50"/>
    </location>
</feature>
<keyword evidence="4 9" id="KW-0552">Olfaction</keyword>
<evidence type="ECO:0000256" key="8">
    <source>
        <dbReference type="RuleBase" id="RU000688"/>
    </source>
</evidence>
<comment type="subcellular location">
    <subcellularLocation>
        <location evidence="9">Cell membrane</location>
        <topology evidence="9">Multi-pass membrane protein</topology>
    </subcellularLocation>
    <subcellularLocation>
        <location evidence="1">Membrane</location>
        <topology evidence="1">Multi-pass membrane protein</topology>
    </subcellularLocation>
</comment>
<dbReference type="PANTHER" id="PTHR26450">
    <property type="entry name" value="OLFACTORY RECEPTOR 56B1-RELATED"/>
    <property type="match status" value="1"/>
</dbReference>
<comment type="similarity">
    <text evidence="8">Belongs to the G-protein coupled receptor 1 family.</text>
</comment>
<feature type="transmembrane region" description="Helical" evidence="9">
    <location>
        <begin position="273"/>
        <end position="296"/>
    </location>
</feature>
<dbReference type="Proteomes" id="UP001176940">
    <property type="component" value="Unassembled WGS sequence"/>
</dbReference>
<evidence type="ECO:0000256" key="5">
    <source>
        <dbReference type="ARBA" id="ARBA00022989"/>
    </source>
</evidence>
<gene>
    <name evidence="11" type="ORF">RIMI_LOCUS15706215</name>
</gene>
<keyword evidence="3 8" id="KW-0812">Transmembrane</keyword>
<evidence type="ECO:0000313" key="12">
    <source>
        <dbReference type="Proteomes" id="UP001176940"/>
    </source>
</evidence>
<dbReference type="CDD" id="cd15917">
    <property type="entry name" value="7tmA_OR51_52-like"/>
    <property type="match status" value="1"/>
</dbReference>
<name>A0ABN9M225_9NEOB</name>
<accession>A0ABN9M225</accession>
<keyword evidence="12" id="KW-1185">Reference proteome</keyword>
<organism evidence="11 12">
    <name type="scientific">Ranitomeya imitator</name>
    <name type="common">mimic poison frog</name>
    <dbReference type="NCBI Taxonomy" id="111125"/>
    <lineage>
        <taxon>Eukaryota</taxon>
        <taxon>Metazoa</taxon>
        <taxon>Chordata</taxon>
        <taxon>Craniata</taxon>
        <taxon>Vertebrata</taxon>
        <taxon>Euteleostomi</taxon>
        <taxon>Amphibia</taxon>
        <taxon>Batrachia</taxon>
        <taxon>Anura</taxon>
        <taxon>Neobatrachia</taxon>
        <taxon>Hyloidea</taxon>
        <taxon>Dendrobatidae</taxon>
        <taxon>Dendrobatinae</taxon>
        <taxon>Ranitomeya</taxon>
    </lineage>
</organism>
<keyword evidence="7 8" id="KW-0807">Transducer</keyword>
<keyword evidence="6 9" id="KW-0472">Membrane</keyword>
<evidence type="ECO:0000256" key="7">
    <source>
        <dbReference type="ARBA" id="ARBA00023224"/>
    </source>
</evidence>
<dbReference type="InterPro" id="IPR000276">
    <property type="entry name" value="GPCR_Rhodpsn"/>
</dbReference>
<evidence type="ECO:0000256" key="3">
    <source>
        <dbReference type="ARBA" id="ARBA00022692"/>
    </source>
</evidence>
<feature type="transmembrane region" description="Helical" evidence="9">
    <location>
        <begin position="101"/>
        <end position="122"/>
    </location>
</feature>
<dbReference type="PROSITE" id="PS50262">
    <property type="entry name" value="G_PROTEIN_RECEP_F1_2"/>
    <property type="match status" value="1"/>
</dbReference>
<dbReference type="InterPro" id="IPR050402">
    <property type="entry name" value="OR51/52/56-like"/>
</dbReference>
<protein>
    <recommendedName>
        <fullName evidence="9">Olfactory receptor</fullName>
    </recommendedName>
</protein>
<keyword evidence="5 9" id="KW-1133">Transmembrane helix</keyword>
<dbReference type="SUPFAM" id="SSF81321">
    <property type="entry name" value="Family A G protein-coupled receptor-like"/>
    <property type="match status" value="1"/>
</dbReference>
<evidence type="ECO:0000259" key="10">
    <source>
        <dbReference type="PROSITE" id="PS50262"/>
    </source>
</evidence>
<keyword evidence="8" id="KW-0675">Receptor</keyword>
<dbReference type="Pfam" id="PF13853">
    <property type="entry name" value="7tm_4"/>
    <property type="match status" value="1"/>
</dbReference>
<keyword evidence="8" id="KW-0297">G-protein coupled receptor</keyword>
<evidence type="ECO:0000256" key="9">
    <source>
        <dbReference type="RuleBase" id="RU363047"/>
    </source>
</evidence>
<sequence>MVSINISGAYTSVFILDGVPGFESSHVWISIPIFLMYVIAVLGNLLMLLLVMMAPRLHSPMYYFLCTLSLTDLVLSSSIALKMLCIFWLNHKEIPFLSCLVQMFFIHCFTSLESGVLMAMAFDRYIAICNPFHYVSTLTNTLIGKMILALVIRGTIIVTPCPWMASRLPYCHSHHIPHAYCDHMAVVKLACTDTTINSAYGLTVVLIVIVFDISCIAISYVLILRAVLRLSSKNAKNKAFGTCTSFTFMFITRAFFLGGVFRHSFRRSTQENATLGLIGHIAPYIHVILSNLYLLIPPTLNPIIYGVKTKEIRTAALHFFRRSAT</sequence>
<dbReference type="PRINTS" id="PR00245">
    <property type="entry name" value="OLFACTORYR"/>
</dbReference>
<dbReference type="PANTHER" id="PTHR26450:SF156">
    <property type="entry name" value="OLFACTORY RECEPTOR 52R1"/>
    <property type="match status" value="1"/>
</dbReference>
<dbReference type="Gene3D" id="1.20.1070.10">
    <property type="entry name" value="Rhodopsin 7-helix transmembrane proteins"/>
    <property type="match status" value="1"/>
</dbReference>
<feature type="transmembrane region" description="Helical" evidence="9">
    <location>
        <begin position="199"/>
        <end position="227"/>
    </location>
</feature>
<evidence type="ECO:0000256" key="4">
    <source>
        <dbReference type="ARBA" id="ARBA00022725"/>
    </source>
</evidence>
<feature type="domain" description="G-protein coupled receptors family 1 profile" evidence="10">
    <location>
        <begin position="43"/>
        <end position="305"/>
    </location>
</feature>
<evidence type="ECO:0000256" key="1">
    <source>
        <dbReference type="ARBA" id="ARBA00004141"/>
    </source>
</evidence>
<dbReference type="PRINTS" id="PR00237">
    <property type="entry name" value="GPCRRHODOPSN"/>
</dbReference>